<evidence type="ECO:0000256" key="1">
    <source>
        <dbReference type="SAM" id="MobiDB-lite"/>
    </source>
</evidence>
<sequence>MPIYFKIRDTGAPPGQPLPDLLTRPTVGPAGLEKPPQEDITAYLDGTGNPSLPVYHGNLPTMAFGNLAQYRMHNFDTALIMNGAVDLNDVEYGHFLRLFDDIYLNASHFPHQWAHVKDVAQAFGEAYRRIIAELAGTSITTAVARRIVNGLFRDANTVPVLADYDQVRRHFDIDQNVNRADYVWLMFTPNADGTVDIVNTLVAEAKGSLRRRAPNQARINTAVTQTIATIEALNDAGFNADGVSEALYTLDGTPMDPQLENRWEINLIDPGEKGGPITVDWHTFHTFAAPKFAYMKDVFQRPGPTTFPQIGNGERTVEVVSKTLATSAGTYTANLPVDVFEAANEMTGNPGKDLFDAILKYRRWMGDGKAPPIIEADDYGDYFFGSLFFPGDGYFIGLVPHSGPTRFV</sequence>
<gene>
    <name evidence="2" type="ORF">BXY39_2952</name>
</gene>
<dbReference type="EMBL" id="REFR01000013">
    <property type="protein sequence ID" value="RMB04681.1"/>
    <property type="molecule type" value="Genomic_DNA"/>
</dbReference>
<name>A0A3M0C494_9PROT</name>
<accession>A0A3M0C494</accession>
<dbReference type="Proteomes" id="UP000271227">
    <property type="component" value="Unassembled WGS sequence"/>
</dbReference>
<proteinExistence type="predicted"/>
<protein>
    <submittedName>
        <fullName evidence="2">Uncharacterized protein</fullName>
    </submittedName>
</protein>
<dbReference type="RefSeq" id="WP_147453593.1">
    <property type="nucleotide sequence ID" value="NZ_REFR01000013.1"/>
</dbReference>
<reference evidence="2 3" key="1">
    <citation type="submission" date="2018-10" db="EMBL/GenBank/DDBJ databases">
        <title>Genomic Encyclopedia of Archaeal and Bacterial Type Strains, Phase II (KMG-II): from individual species to whole genera.</title>
        <authorList>
            <person name="Goeker M."/>
        </authorList>
    </citation>
    <scope>NUCLEOTIDE SEQUENCE [LARGE SCALE GENOMIC DNA]</scope>
    <source>
        <strain evidence="2 3">DSM 25217</strain>
    </source>
</reference>
<keyword evidence="3" id="KW-1185">Reference proteome</keyword>
<feature type="region of interest" description="Disordered" evidence="1">
    <location>
        <begin position="8"/>
        <end position="37"/>
    </location>
</feature>
<evidence type="ECO:0000313" key="2">
    <source>
        <dbReference type="EMBL" id="RMB04681.1"/>
    </source>
</evidence>
<comment type="caution">
    <text evidence="2">The sequence shown here is derived from an EMBL/GenBank/DDBJ whole genome shotgun (WGS) entry which is preliminary data.</text>
</comment>
<dbReference type="InParanoid" id="A0A3M0C494"/>
<evidence type="ECO:0000313" key="3">
    <source>
        <dbReference type="Proteomes" id="UP000271227"/>
    </source>
</evidence>
<dbReference type="AlphaFoldDB" id="A0A3M0C494"/>
<organism evidence="2 3">
    <name type="scientific">Eilatimonas milleporae</name>
    <dbReference type="NCBI Taxonomy" id="911205"/>
    <lineage>
        <taxon>Bacteria</taxon>
        <taxon>Pseudomonadati</taxon>
        <taxon>Pseudomonadota</taxon>
        <taxon>Alphaproteobacteria</taxon>
        <taxon>Kordiimonadales</taxon>
        <taxon>Kordiimonadaceae</taxon>
        <taxon>Eilatimonas</taxon>
    </lineage>
</organism>